<dbReference type="PANTHER" id="PTHR48111:SF4">
    <property type="entry name" value="DNA-BINDING DUAL TRANSCRIPTIONAL REGULATOR OMPR"/>
    <property type="match status" value="1"/>
</dbReference>
<dbReference type="RefSeq" id="WP_149399231.1">
    <property type="nucleotide sequence ID" value="NZ_BIXY01000001.1"/>
</dbReference>
<gene>
    <name evidence="11" type="ORF">KDI_01120</name>
</gene>
<organism evidence="11 12">
    <name type="scientific">Dictyobacter arantiisoli</name>
    <dbReference type="NCBI Taxonomy" id="2014874"/>
    <lineage>
        <taxon>Bacteria</taxon>
        <taxon>Bacillati</taxon>
        <taxon>Chloroflexota</taxon>
        <taxon>Ktedonobacteria</taxon>
        <taxon>Ktedonobacterales</taxon>
        <taxon>Dictyobacteraceae</taxon>
        <taxon>Dictyobacter</taxon>
    </lineage>
</organism>
<keyword evidence="4 7" id="KW-0238">DNA-binding</keyword>
<evidence type="ECO:0000256" key="8">
    <source>
        <dbReference type="SAM" id="MobiDB-lite"/>
    </source>
</evidence>
<proteinExistence type="predicted"/>
<evidence type="ECO:0000259" key="10">
    <source>
        <dbReference type="PROSITE" id="PS51755"/>
    </source>
</evidence>
<dbReference type="EMBL" id="BIXY01000001">
    <property type="protein sequence ID" value="GCF06548.1"/>
    <property type="molecule type" value="Genomic_DNA"/>
</dbReference>
<dbReference type="PANTHER" id="PTHR48111">
    <property type="entry name" value="REGULATOR OF RPOS"/>
    <property type="match status" value="1"/>
</dbReference>
<dbReference type="Pfam" id="PF00072">
    <property type="entry name" value="Response_reg"/>
    <property type="match status" value="1"/>
</dbReference>
<dbReference type="Gene3D" id="3.40.50.2300">
    <property type="match status" value="1"/>
</dbReference>
<evidence type="ECO:0000256" key="2">
    <source>
        <dbReference type="ARBA" id="ARBA00023012"/>
    </source>
</evidence>
<dbReference type="InterPro" id="IPR001867">
    <property type="entry name" value="OmpR/PhoB-type_DNA-bd"/>
</dbReference>
<dbReference type="GO" id="GO:0000156">
    <property type="term" value="F:phosphorelay response regulator activity"/>
    <property type="evidence" value="ECO:0007669"/>
    <property type="project" value="TreeGrafter"/>
</dbReference>
<dbReference type="FunFam" id="3.40.50.2300:FF:000001">
    <property type="entry name" value="DNA-binding response regulator PhoB"/>
    <property type="match status" value="1"/>
</dbReference>
<dbReference type="SMART" id="SM00862">
    <property type="entry name" value="Trans_reg_C"/>
    <property type="match status" value="1"/>
</dbReference>
<feature type="region of interest" description="Disordered" evidence="8">
    <location>
        <begin position="122"/>
        <end position="144"/>
    </location>
</feature>
<dbReference type="FunFam" id="1.10.10.10:FF:000018">
    <property type="entry name" value="DNA-binding response regulator ResD"/>
    <property type="match status" value="1"/>
</dbReference>
<dbReference type="Gene3D" id="1.10.10.10">
    <property type="entry name" value="Winged helix-like DNA-binding domain superfamily/Winged helix DNA-binding domain"/>
    <property type="match status" value="1"/>
</dbReference>
<dbReference type="InterPro" id="IPR039420">
    <property type="entry name" value="WalR-like"/>
</dbReference>
<dbReference type="Proteomes" id="UP000322530">
    <property type="component" value="Unassembled WGS sequence"/>
</dbReference>
<feature type="compositionally biased region" description="Basic and acidic residues" evidence="8">
    <location>
        <begin position="130"/>
        <end position="144"/>
    </location>
</feature>
<name>A0A5A5T5G0_9CHLR</name>
<evidence type="ECO:0000256" key="6">
    <source>
        <dbReference type="PROSITE-ProRule" id="PRU00169"/>
    </source>
</evidence>
<feature type="modified residue" description="4-aspartylphosphate" evidence="6">
    <location>
        <position position="51"/>
    </location>
</feature>
<dbReference type="InterPro" id="IPR011006">
    <property type="entry name" value="CheY-like_superfamily"/>
</dbReference>
<dbReference type="Gene3D" id="6.10.250.690">
    <property type="match status" value="1"/>
</dbReference>
<protein>
    <submittedName>
        <fullName evidence="11">DNA-binding response regulator</fullName>
    </submittedName>
</protein>
<dbReference type="AlphaFoldDB" id="A0A5A5T5G0"/>
<evidence type="ECO:0000256" key="3">
    <source>
        <dbReference type="ARBA" id="ARBA00023015"/>
    </source>
</evidence>
<dbReference type="InterPro" id="IPR016032">
    <property type="entry name" value="Sig_transdc_resp-reg_C-effctor"/>
</dbReference>
<evidence type="ECO:0000313" key="11">
    <source>
        <dbReference type="EMBL" id="GCF06548.1"/>
    </source>
</evidence>
<dbReference type="SUPFAM" id="SSF52172">
    <property type="entry name" value="CheY-like"/>
    <property type="match status" value="1"/>
</dbReference>
<dbReference type="PROSITE" id="PS50110">
    <property type="entry name" value="RESPONSE_REGULATORY"/>
    <property type="match status" value="1"/>
</dbReference>
<dbReference type="GO" id="GO:0006355">
    <property type="term" value="P:regulation of DNA-templated transcription"/>
    <property type="evidence" value="ECO:0007669"/>
    <property type="project" value="InterPro"/>
</dbReference>
<evidence type="ECO:0000313" key="12">
    <source>
        <dbReference type="Proteomes" id="UP000322530"/>
    </source>
</evidence>
<dbReference type="GO" id="GO:0005829">
    <property type="term" value="C:cytosol"/>
    <property type="evidence" value="ECO:0007669"/>
    <property type="project" value="TreeGrafter"/>
</dbReference>
<keyword evidence="1 6" id="KW-0597">Phosphoprotein</keyword>
<comment type="caution">
    <text evidence="11">The sequence shown here is derived from an EMBL/GenBank/DDBJ whole genome shotgun (WGS) entry which is preliminary data.</text>
</comment>
<dbReference type="SMART" id="SM00448">
    <property type="entry name" value="REC"/>
    <property type="match status" value="1"/>
</dbReference>
<keyword evidence="3" id="KW-0805">Transcription regulation</keyword>
<feature type="DNA-binding region" description="OmpR/PhoB-type" evidence="7">
    <location>
        <begin position="146"/>
        <end position="245"/>
    </location>
</feature>
<sequence>MKILVIEDEANITQVIRLYLEQAGYAVSTASDGIAGLELHAREQPDLVVLDLMLPILDGMEVCRRIRAWASTPILMLTARQGEDDRIAGLEAGADDYLIKPFSPRELVSRVKAILRRTSNTNATATVSHTGEEKATREESVSPSATEERKFGGLIINLPARRVTANGQQIALTVKEFDLLVALASSPDRVFTRESLLNQVWGYSYLGDGRTVDVHIGTLRKKIEAAPGMPHHIQTVWGVGYKFVPTPTTTSNATTQHA</sequence>
<evidence type="ECO:0000256" key="7">
    <source>
        <dbReference type="PROSITE-ProRule" id="PRU01091"/>
    </source>
</evidence>
<dbReference type="SUPFAM" id="SSF46894">
    <property type="entry name" value="C-terminal effector domain of the bipartite response regulators"/>
    <property type="match status" value="1"/>
</dbReference>
<dbReference type="CDD" id="cd00383">
    <property type="entry name" value="trans_reg_C"/>
    <property type="match status" value="1"/>
</dbReference>
<dbReference type="OrthoDB" id="9790454at2"/>
<accession>A0A5A5T5G0</accession>
<feature type="domain" description="Response regulatory" evidence="9">
    <location>
        <begin position="2"/>
        <end position="115"/>
    </location>
</feature>
<reference evidence="11 12" key="1">
    <citation type="submission" date="2019-01" db="EMBL/GenBank/DDBJ databases">
        <title>Draft genome sequence of Dictyobacter sp. Uno17.</title>
        <authorList>
            <person name="Wang C.M."/>
            <person name="Zheng Y."/>
            <person name="Sakai Y."/>
            <person name="Abe K."/>
            <person name="Yokota A."/>
            <person name="Yabe S."/>
        </authorList>
    </citation>
    <scope>NUCLEOTIDE SEQUENCE [LARGE SCALE GENOMIC DNA]</scope>
    <source>
        <strain evidence="11 12">Uno17</strain>
    </source>
</reference>
<dbReference type="Pfam" id="PF00486">
    <property type="entry name" value="Trans_reg_C"/>
    <property type="match status" value="1"/>
</dbReference>
<dbReference type="PROSITE" id="PS51755">
    <property type="entry name" value="OMPR_PHOB"/>
    <property type="match status" value="1"/>
</dbReference>
<keyword evidence="12" id="KW-1185">Reference proteome</keyword>
<dbReference type="GO" id="GO:0000976">
    <property type="term" value="F:transcription cis-regulatory region binding"/>
    <property type="evidence" value="ECO:0007669"/>
    <property type="project" value="TreeGrafter"/>
</dbReference>
<dbReference type="InterPro" id="IPR001789">
    <property type="entry name" value="Sig_transdc_resp-reg_receiver"/>
</dbReference>
<evidence type="ECO:0000256" key="1">
    <source>
        <dbReference type="ARBA" id="ARBA00022553"/>
    </source>
</evidence>
<evidence type="ECO:0000259" key="9">
    <source>
        <dbReference type="PROSITE" id="PS50110"/>
    </source>
</evidence>
<dbReference type="InterPro" id="IPR036388">
    <property type="entry name" value="WH-like_DNA-bd_sf"/>
</dbReference>
<evidence type="ECO:0000256" key="5">
    <source>
        <dbReference type="ARBA" id="ARBA00023163"/>
    </source>
</evidence>
<keyword evidence="2" id="KW-0902">Two-component regulatory system</keyword>
<feature type="domain" description="OmpR/PhoB-type" evidence="10">
    <location>
        <begin position="146"/>
        <end position="245"/>
    </location>
</feature>
<evidence type="ECO:0000256" key="4">
    <source>
        <dbReference type="ARBA" id="ARBA00023125"/>
    </source>
</evidence>
<keyword evidence="5" id="KW-0804">Transcription</keyword>
<dbReference type="GO" id="GO:0032993">
    <property type="term" value="C:protein-DNA complex"/>
    <property type="evidence" value="ECO:0007669"/>
    <property type="project" value="TreeGrafter"/>
</dbReference>